<evidence type="ECO:0000313" key="1">
    <source>
        <dbReference type="EMBL" id="EHJ93532.1"/>
    </source>
</evidence>
<sequence>MPSAIHALQEIATPGTEQVLLERLSRRIKQNCQKMTKCWMA</sequence>
<evidence type="ECO:0000313" key="2">
    <source>
        <dbReference type="Proteomes" id="UP000005756"/>
    </source>
</evidence>
<organism evidence="1 2">
    <name type="scientific">Vreelandella boliviensis LC1</name>
    <dbReference type="NCBI Taxonomy" id="1072583"/>
    <lineage>
        <taxon>Bacteria</taxon>
        <taxon>Pseudomonadati</taxon>
        <taxon>Pseudomonadota</taxon>
        <taxon>Gammaproteobacteria</taxon>
        <taxon>Oceanospirillales</taxon>
        <taxon>Halomonadaceae</taxon>
        <taxon>Vreelandella</taxon>
    </lineage>
</organism>
<dbReference type="AlphaFoldDB" id="A0A7U9GH75"/>
<accession>A0A7U9GH75</accession>
<gene>
    <name evidence="1" type="ORF">KUC_0479</name>
</gene>
<dbReference type="Proteomes" id="UP000005756">
    <property type="component" value="Unassembled WGS sequence"/>
</dbReference>
<protein>
    <submittedName>
        <fullName evidence="1">Uncharacterized protein</fullName>
    </submittedName>
</protein>
<proteinExistence type="predicted"/>
<dbReference type="EMBL" id="JH393257">
    <property type="protein sequence ID" value="EHJ93532.1"/>
    <property type="molecule type" value="Genomic_DNA"/>
</dbReference>
<name>A0A7U9GH75_9GAMM</name>
<reference evidence="1 2" key="1">
    <citation type="submission" date="2011-10" db="EMBL/GenBank/DDBJ databases">
        <authorList>
            <person name="Quillaguamn J."/>
            <person name="Guzmn D."/>
            <person name="Balderrama-Subieta A."/>
            <person name="Cardona-Ortuo C."/>
            <person name="Guevara-Martnez M."/>
            <person name="Callisaya-Quispe N."/>
        </authorList>
    </citation>
    <scope>NUCLEOTIDE SEQUENCE [LARGE SCALE GENOMIC DNA]</scope>
    <source>
        <strain evidence="1 2">LC1</strain>
    </source>
</reference>